<dbReference type="InterPro" id="IPR016024">
    <property type="entry name" value="ARM-type_fold"/>
</dbReference>
<feature type="compositionally biased region" description="Acidic residues" evidence="1">
    <location>
        <begin position="909"/>
        <end position="920"/>
    </location>
</feature>
<dbReference type="Proteomes" id="UP000678499">
    <property type="component" value="Unassembled WGS sequence"/>
</dbReference>
<sequence length="1607" mass="176296">MHQILVETFHSESWHDRFTGVEKVMVLGQYLESRSVKTSGSPVFSSLATAFCFAVACLEDVNHHVAYRAAMCLDLLTDTGLKLLCRCLELQFDTVVVDRPIILQSLRKVSNCLRNRPVLSWEFFLARFDALFLEAQVQMDKTSSSLPFPRDLRNNNLDSKVLQRKLSRAHEAVSSIDQGSSNTLGKLTLSSTLGLKWPYKRTMSAPASIGGDTVSSGQAFNPDVTWDHSRKRSRVWSRQSSAPMMIKRKSSKFWPTHLLGGANNVHAGSKAAEEVSTAILIHQNLESEDTDRETLHLLISLLMHFMANLAKPVAADDRPKLKVQNIVIQHLSILLGYLPVEKTFVVPPLKIRFSPMFNAFLSSLPDVLDRNVKVGNLLAPNLLAILIYCPSPQKAPGERYPPNYSLWLVDPPLRHSWLVSSLIFLYKYHYNVEHLSTQVQVLIRLVLNTIQSQSHKCRSLPAAALIQQSQLSMNPSPSAESLGGLEFGPHTYQKDGQTPPITPKPPPGILAAKTSHALHQHLGHTNQHASTAQGDIETGSVAAIQQHHNRSAISRAHGHPVGQSHGQHSSVKHFVSASMPTEAAVQDYGCAEPELAVIPESPKSDDDDDEEDSTSQQTSELLDLVVPLKEQDAVASIHSDDPGVAEAKLLVSQVKTCRPPCTARVSFEEPASGPATKTPSALPSPYGHYGRVFDPHPRLHWKISDNAEQARAEVLERLACTHELPEVTRVKVMEPPVVISSTSSETSEVLQYPAQERLLPIGSPKVASRLLHFDTTGIDSSSRDEDSSVHGGSYEASMSEDTPQLSEDVFPPEIPAPERLLPVGLSSRAAIVQKPLIMEASDAVVVQQNSPNSTGSSSGKKNFGRQMSLGKWEGKTMPEMDALDEKPHSVMETIENKKSESKPKPEEEKIPEEEDEDDDVSGAVTLGGYLPIRRAAPKIIDCGGVVARCSKCGLPLEHFSDEDLALAVLVLTTFIRREPALAAPNLPEIIVTIASLASNPQYPWQVEGNTHIPGSALSVARQALRCIFAQMAPNNVFPQLFQSFTSEAQRPKFFKTVSQVLGDYADMNPASPLQFMLEQYGGKRPLPMNSLNTVLANMAVYLEVVPSEALAISGSNLVQAMEVFFRKLVLIMSSITHFRALLSIIASVLKLPAVASYKGLLEPFGKVVGYCLITGAISFPMLTQICHWCNRAFSRERDKLYMTRLAVVELCSVLRFKSTAPERSVLMMTQLVLSDCGAGYLPLGDEHLAANIISPLGVDRECSCRTCWVEDCKEDPLNPVSTCAADCMRAHLSEIIDYIADAHTISKVKSAFEAHHSPNKDKLGGVLKGGLAQFLAQEMYRNGAGVPSRENKVIVRFLPWLTNPPPLVQQGPREFVESVAHIRLLSWLLLGALHHLGGAPSSGFVGAVHGGASCQPLSFDASNHIADHIQGILAGFPEQSKASVIHMSALFHVFILCQLWTVYVEQLVRAMSGPGSSGDAESRSLLTDFWAKVTPAILSLVSHSKVMAEMVTPHFLNLMESLFECQSSTVGGLMPLWVPVLYSHSSQLPGHLQVRMQTLLSWQPAMDKDDERCPSSQILLSKWLAKLQLKMAQLERECSAASQIYSA</sequence>
<evidence type="ECO:0008006" key="4">
    <source>
        <dbReference type="Google" id="ProtNLM"/>
    </source>
</evidence>
<dbReference type="PANTHER" id="PTHR21696:SF2">
    <property type="entry name" value="PROTEIN UNC-79 HOMOLOG"/>
    <property type="match status" value="1"/>
</dbReference>
<proteinExistence type="predicted"/>
<organism evidence="2">
    <name type="scientific">Notodromas monacha</name>
    <dbReference type="NCBI Taxonomy" id="399045"/>
    <lineage>
        <taxon>Eukaryota</taxon>
        <taxon>Metazoa</taxon>
        <taxon>Ecdysozoa</taxon>
        <taxon>Arthropoda</taxon>
        <taxon>Crustacea</taxon>
        <taxon>Oligostraca</taxon>
        <taxon>Ostracoda</taxon>
        <taxon>Podocopa</taxon>
        <taxon>Podocopida</taxon>
        <taxon>Cypridocopina</taxon>
        <taxon>Cypridoidea</taxon>
        <taxon>Cyprididae</taxon>
        <taxon>Notodromas</taxon>
    </lineage>
</organism>
<protein>
    <recommendedName>
        <fullName evidence="4">Protein unc-79 homolog</fullName>
    </recommendedName>
</protein>
<accession>A0A7R9BJH3</accession>
<feature type="region of interest" description="Disordered" evidence="1">
    <location>
        <begin position="475"/>
        <end position="511"/>
    </location>
</feature>
<dbReference type="EMBL" id="CAJPEX010000642">
    <property type="protein sequence ID" value="CAG0916656.1"/>
    <property type="molecule type" value="Genomic_DNA"/>
</dbReference>
<feature type="region of interest" description="Disordered" evidence="1">
    <location>
        <begin position="776"/>
        <end position="811"/>
    </location>
</feature>
<feature type="region of interest" description="Disordered" evidence="1">
    <location>
        <begin position="598"/>
        <end position="621"/>
    </location>
</feature>
<dbReference type="OrthoDB" id="6270916at2759"/>
<dbReference type="EMBL" id="OA882679">
    <property type="protein sequence ID" value="CAD7276504.1"/>
    <property type="molecule type" value="Genomic_DNA"/>
</dbReference>
<dbReference type="InterPro" id="IPR024855">
    <property type="entry name" value="UNC79"/>
</dbReference>
<reference evidence="2" key="1">
    <citation type="submission" date="2020-11" db="EMBL/GenBank/DDBJ databases">
        <authorList>
            <person name="Tran Van P."/>
        </authorList>
    </citation>
    <scope>NUCLEOTIDE SEQUENCE</scope>
</reference>
<keyword evidence="3" id="KW-1185">Reference proteome</keyword>
<evidence type="ECO:0000313" key="2">
    <source>
        <dbReference type="EMBL" id="CAD7276504.1"/>
    </source>
</evidence>
<feature type="compositionally biased region" description="Basic and acidic residues" evidence="1">
    <location>
        <begin position="893"/>
        <end position="908"/>
    </location>
</feature>
<name>A0A7R9BJH3_9CRUS</name>
<feature type="region of interest" description="Disordered" evidence="1">
    <location>
        <begin position="893"/>
        <end position="922"/>
    </location>
</feature>
<evidence type="ECO:0000256" key="1">
    <source>
        <dbReference type="SAM" id="MobiDB-lite"/>
    </source>
</evidence>
<gene>
    <name evidence="2" type="ORF">NMOB1V02_LOCUS4265</name>
</gene>
<dbReference type="SUPFAM" id="SSF48371">
    <property type="entry name" value="ARM repeat"/>
    <property type="match status" value="1"/>
</dbReference>
<dbReference type="PANTHER" id="PTHR21696">
    <property type="entry name" value="PROTEIN UNC-79 HOMOLOG"/>
    <property type="match status" value="1"/>
</dbReference>
<evidence type="ECO:0000313" key="3">
    <source>
        <dbReference type="Proteomes" id="UP000678499"/>
    </source>
</evidence>